<organism evidence="2 3">
    <name type="scientific">Enterobacter hormaechei</name>
    <dbReference type="NCBI Taxonomy" id="158836"/>
    <lineage>
        <taxon>Bacteria</taxon>
        <taxon>Pseudomonadati</taxon>
        <taxon>Pseudomonadota</taxon>
        <taxon>Gammaproteobacteria</taxon>
        <taxon>Enterobacterales</taxon>
        <taxon>Enterobacteriaceae</taxon>
        <taxon>Enterobacter</taxon>
        <taxon>Enterobacter cloacae complex</taxon>
    </lineage>
</organism>
<reference evidence="2" key="1">
    <citation type="submission" date="2020-07" db="EMBL/GenBank/DDBJ databases">
        <title>Clinical and genomic characterization of carbapenemase-producing Enterobacterales causing secondary infections during the COVID-19 crisis at a New York City hospital.</title>
        <authorList>
            <person name="Gomez-Simmonds A."/>
            <person name="Annavajhala M.K."/>
            <person name="Uhlemann A.-C."/>
        </authorList>
    </citation>
    <scope>NUCLEOTIDE SEQUENCE</scope>
    <source>
        <strain evidence="2">NK1396</strain>
    </source>
</reference>
<evidence type="ECO:0000259" key="1">
    <source>
        <dbReference type="PROSITE" id="PS50883"/>
    </source>
</evidence>
<comment type="caution">
    <text evidence="2">The sequence shown here is derived from an EMBL/GenBank/DDBJ whole genome shotgun (WGS) entry which is preliminary data.</text>
</comment>
<dbReference type="InterPro" id="IPR001633">
    <property type="entry name" value="EAL_dom"/>
</dbReference>
<dbReference type="Pfam" id="PF00563">
    <property type="entry name" value="EAL"/>
    <property type="match status" value="1"/>
</dbReference>
<name>A0A927DI85_9ENTR</name>
<gene>
    <name evidence="2" type="ORF">IE983_08370</name>
</gene>
<protein>
    <submittedName>
        <fullName evidence="2">EAL domain-containing protein</fullName>
    </submittedName>
</protein>
<dbReference type="Gene3D" id="3.20.20.450">
    <property type="entry name" value="EAL domain"/>
    <property type="match status" value="1"/>
</dbReference>
<proteinExistence type="predicted"/>
<dbReference type="EMBL" id="JACXTA010000001">
    <property type="protein sequence ID" value="MBD3706856.1"/>
    <property type="molecule type" value="Genomic_DNA"/>
</dbReference>
<evidence type="ECO:0000313" key="3">
    <source>
        <dbReference type="Proteomes" id="UP000655273"/>
    </source>
</evidence>
<feature type="domain" description="EAL" evidence="1">
    <location>
        <begin position="1"/>
        <end position="115"/>
    </location>
</feature>
<dbReference type="AlphaFoldDB" id="A0A927DI85"/>
<dbReference type="SUPFAM" id="SSF141868">
    <property type="entry name" value="EAL domain-like"/>
    <property type="match status" value="1"/>
</dbReference>
<dbReference type="PROSITE" id="PS50883">
    <property type="entry name" value="EAL"/>
    <property type="match status" value="1"/>
</dbReference>
<dbReference type="InterPro" id="IPR035919">
    <property type="entry name" value="EAL_sf"/>
</dbReference>
<evidence type="ECO:0000313" key="2">
    <source>
        <dbReference type="EMBL" id="MBD3706856.1"/>
    </source>
</evidence>
<sequence length="115" mass="12987">MFSKSEDPHEFISLSCSERRAFNAHVRMIKSMGAELWLDDIKPDQFSDLADDLARFDGVKIDKSVILEEPSSLSSLIADCARYVQFVLVEGVENSQHYEIAEESGSHFLRGIYVA</sequence>
<accession>A0A927DI85</accession>
<dbReference type="Proteomes" id="UP000655273">
    <property type="component" value="Unassembled WGS sequence"/>
</dbReference>